<accession>A0A0S3UKH5</accession>
<evidence type="ECO:0000256" key="1">
    <source>
        <dbReference type="ARBA" id="ARBA00022801"/>
    </source>
</evidence>
<reference evidence="2 7" key="2">
    <citation type="submission" date="2017-11" db="EMBL/GenBank/DDBJ databases">
        <title>Genome sequencing of Prevotella intermedia KCOM 1949.</title>
        <authorList>
            <person name="Kook J.-K."/>
            <person name="Park S.-N."/>
            <person name="Lim Y.K."/>
        </authorList>
    </citation>
    <scope>NUCLEOTIDE SEQUENCE [LARGE SCALE GENOMIC DNA]</scope>
    <source>
        <strain evidence="2 7">KCOM 1949</strain>
    </source>
</reference>
<evidence type="ECO:0000313" key="6">
    <source>
        <dbReference type="Proteomes" id="UP000229323"/>
    </source>
</evidence>
<dbReference type="GO" id="GO:0004668">
    <property type="term" value="F:protein-arginine deiminase activity"/>
    <property type="evidence" value="ECO:0007669"/>
    <property type="project" value="InterPro"/>
</dbReference>
<dbReference type="EMBL" id="AP014597">
    <property type="protein sequence ID" value="BAU17963.1"/>
    <property type="molecule type" value="Genomic_DNA"/>
</dbReference>
<reference evidence="4 5" key="1">
    <citation type="journal article" date="2016" name="DNA Res.">
        <title>The complete genome sequencing of Prevotella intermedia strain OMA14 and a subsequent fine-scale, intra-species genomic comparison reveal an unusual amplification of conjugative and mobile transposons and identify a novel Prevotella-lineage-specific repeat.</title>
        <authorList>
            <person name="Naito M."/>
            <person name="Ogura Y."/>
            <person name="Itoh T."/>
            <person name="Shoji M."/>
            <person name="Okamoto M."/>
            <person name="Hayashi T."/>
            <person name="Nakayama K."/>
        </authorList>
    </citation>
    <scope>NUCLEOTIDE SEQUENCE [LARGE SCALE GENOMIC DNA]</scope>
    <source>
        <strain evidence="4 5">OMA14</strain>
    </source>
</reference>
<dbReference type="EMBL" id="CP024727">
    <property type="protein sequence ID" value="ATV30419.1"/>
    <property type="molecule type" value="Genomic_DNA"/>
</dbReference>
<dbReference type="RefSeq" id="WP_096405761.1">
    <property type="nucleotide sequence ID" value="NZ_AP014597.1"/>
</dbReference>
<evidence type="ECO:0000313" key="7">
    <source>
        <dbReference type="Proteomes" id="UP000230742"/>
    </source>
</evidence>
<gene>
    <name evidence="2" type="ORF">CTM46_02470</name>
    <name evidence="3" type="ORF">CTM50_08085</name>
    <name evidence="4" type="ORF">PIOMA14_I_1455</name>
</gene>
<dbReference type="Proteomes" id="UP000217431">
    <property type="component" value="Chromosome I"/>
</dbReference>
<dbReference type="Gene3D" id="3.75.10.10">
    <property type="entry name" value="L-arginine/glycine Amidinotransferase, Chain A"/>
    <property type="match status" value="1"/>
</dbReference>
<organism evidence="4 5">
    <name type="scientific">Prevotella intermedia</name>
    <dbReference type="NCBI Taxonomy" id="28131"/>
    <lineage>
        <taxon>Bacteria</taxon>
        <taxon>Pseudomonadati</taxon>
        <taxon>Bacteroidota</taxon>
        <taxon>Bacteroidia</taxon>
        <taxon>Bacteroidales</taxon>
        <taxon>Prevotellaceae</taxon>
        <taxon>Prevotella</taxon>
    </lineage>
</organism>
<dbReference type="AlphaFoldDB" id="A0A0S3UKH5"/>
<evidence type="ECO:0000313" key="5">
    <source>
        <dbReference type="Proteomes" id="UP000217431"/>
    </source>
</evidence>
<name>A0A0S3UKH5_PREIN</name>
<dbReference type="SUPFAM" id="SSF55909">
    <property type="entry name" value="Pentein"/>
    <property type="match status" value="1"/>
</dbReference>
<dbReference type="EMBL" id="CP024696">
    <property type="protein sequence ID" value="ATV52993.1"/>
    <property type="molecule type" value="Genomic_DNA"/>
</dbReference>
<evidence type="ECO:0000313" key="2">
    <source>
        <dbReference type="EMBL" id="ATV30419.1"/>
    </source>
</evidence>
<protein>
    <recommendedName>
        <fullName evidence="8">Agmatine deiminase</fullName>
    </recommendedName>
</protein>
<dbReference type="Pfam" id="PF04371">
    <property type="entry name" value="PAD_porph"/>
    <property type="match status" value="1"/>
</dbReference>
<keyword evidence="1" id="KW-0378">Hydrolase</keyword>
<dbReference type="GO" id="GO:0009446">
    <property type="term" value="P:putrescine biosynthetic process"/>
    <property type="evidence" value="ECO:0007669"/>
    <property type="project" value="InterPro"/>
</dbReference>
<evidence type="ECO:0000313" key="4">
    <source>
        <dbReference type="EMBL" id="BAU17963.1"/>
    </source>
</evidence>
<reference evidence="3 6" key="3">
    <citation type="submission" date="2017-11" db="EMBL/GenBank/DDBJ databases">
        <title>Genome sequencing of Prevotella intermedia KCOM 2033.</title>
        <authorList>
            <person name="Kook J.-K."/>
            <person name="Park S.-N."/>
            <person name="Lim Y.K."/>
        </authorList>
    </citation>
    <scope>NUCLEOTIDE SEQUENCE [LARGE SCALE GENOMIC DNA]</scope>
    <source>
        <strain evidence="3 6">KCOM 2033</strain>
    </source>
</reference>
<dbReference type="Proteomes" id="UP000230742">
    <property type="component" value="Chromosome 1"/>
</dbReference>
<dbReference type="InterPro" id="IPR007466">
    <property type="entry name" value="Peptidyl-Arg-deiminase_porph"/>
</dbReference>
<evidence type="ECO:0000313" key="3">
    <source>
        <dbReference type="EMBL" id="ATV52993.1"/>
    </source>
</evidence>
<evidence type="ECO:0008006" key="8">
    <source>
        <dbReference type="Google" id="ProtNLM"/>
    </source>
</evidence>
<dbReference type="Proteomes" id="UP000229323">
    <property type="component" value="Chromosome"/>
</dbReference>
<sequence>MENLEATKVSGESVSSEHLNANKVYFATEVLNDSNVMPIYNKLCMVLDIYDVKHEIVEDPTTHTCKALKPAWIANSGKMADHVECLVRYIGNKRVLMTNCAEYNAEVAATLKEKLEADGYEVVELSYSSCAGVRDAKDMSWAYINYIQTSKVVIVPMQRAKEDKEALRQIKACFPDLAVVGVYAKPFFSDEGEFICYSKSIKENAIS</sequence>
<proteinExistence type="predicted"/>
<dbReference type="STRING" id="28131.BWX40_00910"/>